<evidence type="ECO:0000313" key="1">
    <source>
        <dbReference type="EMBL" id="RBP74482.1"/>
    </source>
</evidence>
<reference evidence="1 2" key="1">
    <citation type="submission" date="2018-06" db="EMBL/GenBank/DDBJ databases">
        <title>Freshwater and sediment microbial communities from various areas in North America, analyzing microbe dynamics in response to fracking.</title>
        <authorList>
            <person name="Lamendella R."/>
        </authorList>
    </citation>
    <scope>NUCLEOTIDE SEQUENCE [LARGE SCALE GENOMIC DNA]</scope>
    <source>
        <strain evidence="1 2">3b_TX</strain>
    </source>
</reference>
<organism evidence="1 2">
    <name type="scientific">Brevibacterium celere</name>
    <dbReference type="NCBI Taxonomy" id="225845"/>
    <lineage>
        <taxon>Bacteria</taxon>
        <taxon>Bacillati</taxon>
        <taxon>Actinomycetota</taxon>
        <taxon>Actinomycetes</taxon>
        <taxon>Micrococcales</taxon>
        <taxon>Brevibacteriaceae</taxon>
        <taxon>Brevibacterium</taxon>
    </lineage>
</organism>
<gene>
    <name evidence="1" type="ORF">DFO65_101201</name>
</gene>
<comment type="caution">
    <text evidence="1">The sequence shown here is derived from an EMBL/GenBank/DDBJ whole genome shotgun (WGS) entry which is preliminary data.</text>
</comment>
<evidence type="ECO:0000313" key="2">
    <source>
        <dbReference type="Proteomes" id="UP000253509"/>
    </source>
</evidence>
<name>A0A366IPN9_9MICO</name>
<sequence>MTGAREMFEGHSTFRATCMSWKFEALSKR</sequence>
<keyword evidence="2" id="KW-1185">Reference proteome</keyword>
<dbReference type="AlphaFoldDB" id="A0A366IPN9"/>
<dbReference type="EMBL" id="QNSB01000001">
    <property type="protein sequence ID" value="RBP74482.1"/>
    <property type="molecule type" value="Genomic_DNA"/>
</dbReference>
<accession>A0A366IPN9</accession>
<protein>
    <submittedName>
        <fullName evidence="1">Uncharacterized protein</fullName>
    </submittedName>
</protein>
<proteinExistence type="predicted"/>
<dbReference type="Proteomes" id="UP000253509">
    <property type="component" value="Unassembled WGS sequence"/>
</dbReference>